<dbReference type="RefSeq" id="WP_187037412.1">
    <property type="nucleotide sequence ID" value="NZ_CP060286.1"/>
</dbReference>
<name>A0A7G8TEK0_9FIRM</name>
<dbReference type="EMBL" id="CP060286">
    <property type="protein sequence ID" value="QNK42041.1"/>
    <property type="molecule type" value="Genomic_DNA"/>
</dbReference>
<evidence type="ECO:0000256" key="1">
    <source>
        <dbReference type="SAM" id="Phobius"/>
    </source>
</evidence>
<organism evidence="3 4">
    <name type="scientific">Caproicibacter fermentans</name>
    <dbReference type="NCBI Taxonomy" id="2576756"/>
    <lineage>
        <taxon>Bacteria</taxon>
        <taxon>Bacillati</taxon>
        <taxon>Bacillota</taxon>
        <taxon>Clostridia</taxon>
        <taxon>Eubacteriales</taxon>
        <taxon>Acutalibacteraceae</taxon>
        <taxon>Caproicibacter</taxon>
    </lineage>
</organism>
<protein>
    <submittedName>
        <fullName evidence="3">DUF4367 domain-containing protein</fullName>
    </submittedName>
</protein>
<feature type="domain" description="DUF4367" evidence="2">
    <location>
        <begin position="125"/>
        <end position="223"/>
    </location>
</feature>
<dbReference type="Proteomes" id="UP000515909">
    <property type="component" value="Chromosome"/>
</dbReference>
<accession>A0A7G8TEK0</accession>
<evidence type="ECO:0000313" key="4">
    <source>
        <dbReference type="Proteomes" id="UP000515909"/>
    </source>
</evidence>
<keyword evidence="1" id="KW-1133">Transmembrane helix</keyword>
<evidence type="ECO:0000313" key="3">
    <source>
        <dbReference type="EMBL" id="QNK42041.1"/>
    </source>
</evidence>
<dbReference type="Pfam" id="PF14285">
    <property type="entry name" value="DUF4367"/>
    <property type="match status" value="1"/>
</dbReference>
<dbReference type="InterPro" id="IPR025377">
    <property type="entry name" value="DUF4367"/>
</dbReference>
<evidence type="ECO:0000259" key="2">
    <source>
        <dbReference type="Pfam" id="PF14285"/>
    </source>
</evidence>
<sequence>MPISYSEESLKVAVIAADRLFVDALPSDGEIDHEFSKRFTRRMNKLIRTYSSGKANIKSHIGRKRLIAILAAVIMAFSMALSVSAVRESIYKFVSQVYQKYTQIFFSQTSSSSHIESLIFEANIPSYIPDGFQLVHQEKNDMMMLEYEKGKDFISYDQEPLENVSTRINTEGVKIENTKLNGAPAQYYSNKGIQNLIWYDDHYMYTVSSTLDRKTVFQIAESIPLKKKIKNPHNFCHKKPL</sequence>
<proteinExistence type="predicted"/>
<keyword evidence="1" id="KW-0472">Membrane</keyword>
<dbReference type="AlphaFoldDB" id="A0A7G8TEK0"/>
<feature type="transmembrane region" description="Helical" evidence="1">
    <location>
        <begin position="66"/>
        <end position="86"/>
    </location>
</feature>
<gene>
    <name evidence="3" type="ORF">HCR03_07385</name>
</gene>
<reference evidence="3 4" key="1">
    <citation type="submission" date="2020-08" db="EMBL/GenBank/DDBJ databases">
        <title>The isolate Caproiciproducens sp. 7D4C2 produces n-caproate at mildly acidic conditions from hexoses: genome and rBOX comparison with related strains and chain-elongating bacteria.</title>
        <authorList>
            <person name="Esquivel-Elizondo S."/>
            <person name="Bagci C."/>
            <person name="Temovska M."/>
            <person name="Jeon B.S."/>
            <person name="Bessarab I."/>
            <person name="Williams R.B.H."/>
            <person name="Huson D.H."/>
            <person name="Angenent L.T."/>
        </authorList>
    </citation>
    <scope>NUCLEOTIDE SEQUENCE [LARGE SCALE GENOMIC DNA]</scope>
    <source>
        <strain evidence="3 4">7D4C2</strain>
    </source>
</reference>
<dbReference type="KEGG" id="cfem:HCR03_07385"/>
<keyword evidence="1" id="KW-0812">Transmembrane</keyword>